<evidence type="ECO:0000256" key="9">
    <source>
        <dbReference type="ARBA" id="ARBA00031586"/>
    </source>
</evidence>
<evidence type="ECO:0000256" key="8">
    <source>
        <dbReference type="ARBA" id="ARBA00023136"/>
    </source>
</evidence>
<dbReference type="EMBL" id="KX752425">
    <property type="protein sequence ID" value="AOR87146.1"/>
    <property type="molecule type" value="Genomic_DNA"/>
</dbReference>
<evidence type="ECO:0000256" key="7">
    <source>
        <dbReference type="ARBA" id="ARBA00023027"/>
    </source>
</evidence>
<evidence type="ECO:0000256" key="3">
    <source>
        <dbReference type="ARBA" id="ARBA00016612"/>
    </source>
</evidence>
<reference evidence="11" key="1">
    <citation type="journal article" date="2016" name="Gene">
        <title>Syllidae mitochondrial gene order is unusually variable for Annelida.</title>
        <authorList>
            <person name="Aguado M.T."/>
            <person name="Richter S."/>
            <person name="Sontowski R."/>
            <person name="Golombek A."/>
            <person name="Struck T.H."/>
            <person name="Bleidorn C."/>
        </authorList>
    </citation>
    <scope>NUCLEOTIDE SEQUENCE</scope>
</reference>
<evidence type="ECO:0000256" key="4">
    <source>
        <dbReference type="ARBA" id="ARBA00022692"/>
    </source>
</evidence>
<evidence type="ECO:0000256" key="2">
    <source>
        <dbReference type="ARBA" id="ARBA00010519"/>
    </source>
</evidence>
<gene>
    <name evidence="11" type="primary">ND4L</name>
</gene>
<dbReference type="AlphaFoldDB" id="A0A1C9UZE9"/>
<feature type="transmembrane region" description="Helical" evidence="10">
    <location>
        <begin position="54"/>
        <end position="74"/>
    </location>
</feature>
<dbReference type="InterPro" id="IPR039428">
    <property type="entry name" value="NUOK/Mnh_C1-like"/>
</dbReference>
<evidence type="ECO:0000256" key="6">
    <source>
        <dbReference type="ARBA" id="ARBA00022989"/>
    </source>
</evidence>
<comment type="subcellular location">
    <subcellularLocation>
        <location evidence="1">Membrane</location>
        <topology evidence="1">Multi-pass membrane protein</topology>
    </subcellularLocation>
</comment>
<dbReference type="Pfam" id="PF00420">
    <property type="entry name" value="Oxidored_q2"/>
    <property type="match status" value="1"/>
</dbReference>
<sequence>MPLVIFSSLLSLLFTKKSFLMCLLNLEIMMLSIITFTLLLSYSKSNTELLNSLLILSLSACEASLGLACLVNMLRTQGNDNIKSFSIIKLS</sequence>
<feature type="transmembrane region" description="Helical" evidence="10">
    <location>
        <begin position="20"/>
        <end position="42"/>
    </location>
</feature>
<keyword evidence="5" id="KW-1278">Translocase</keyword>
<organism evidence="11">
    <name type="scientific">Typosyllis sp. patternB</name>
    <dbReference type="NCBI Taxonomy" id="1898411"/>
    <lineage>
        <taxon>Eukaryota</taxon>
        <taxon>Metazoa</taxon>
        <taxon>Spiralia</taxon>
        <taxon>Lophotrochozoa</taxon>
        <taxon>Annelida</taxon>
        <taxon>Polychaeta</taxon>
        <taxon>Errantia</taxon>
        <taxon>Phyllodocida</taxon>
        <taxon>Syllidae</taxon>
        <taxon>Typosyllis</taxon>
    </lineage>
</organism>
<dbReference type="GO" id="GO:0016020">
    <property type="term" value="C:membrane"/>
    <property type="evidence" value="ECO:0007669"/>
    <property type="project" value="UniProtKB-SubCell"/>
</dbReference>
<keyword evidence="11" id="KW-0496">Mitochondrion</keyword>
<evidence type="ECO:0000256" key="1">
    <source>
        <dbReference type="ARBA" id="ARBA00004141"/>
    </source>
</evidence>
<accession>A0A1C9UZE9</accession>
<protein>
    <recommendedName>
        <fullName evidence="3">NADH-ubiquinone oxidoreductase chain 4L</fullName>
    </recommendedName>
    <alternativeName>
        <fullName evidence="9">NADH dehydrogenase subunit 4L</fullName>
    </alternativeName>
</protein>
<evidence type="ECO:0000256" key="10">
    <source>
        <dbReference type="SAM" id="Phobius"/>
    </source>
</evidence>
<geneLocation type="mitochondrion" evidence="11"/>
<dbReference type="Gene3D" id="1.10.287.3510">
    <property type="match status" value="1"/>
</dbReference>
<keyword evidence="4 10" id="KW-0812">Transmembrane</keyword>
<keyword evidence="8 10" id="KW-0472">Membrane</keyword>
<evidence type="ECO:0000256" key="5">
    <source>
        <dbReference type="ARBA" id="ARBA00022967"/>
    </source>
</evidence>
<keyword evidence="6 10" id="KW-1133">Transmembrane helix</keyword>
<evidence type="ECO:0000313" key="11">
    <source>
        <dbReference type="EMBL" id="AOR87146.1"/>
    </source>
</evidence>
<keyword evidence="7" id="KW-0520">NAD</keyword>
<proteinExistence type="inferred from homology"/>
<name>A0A1C9UZE9_9ANNE</name>
<comment type="similarity">
    <text evidence="2">Belongs to the complex I subunit 4L family.</text>
</comment>